<sequence length="292" mass="34843">MKQRYWLCNFTLLFIGFLLLSGCAPHFSVDRIQFVNSEPNSHLEQEVMLERISRALLTNYFNRKERAGLYFERGVIYDSLGLWELARRDFEKAIRTDNRLVGAYNYLGLYALLAQDYERTVEIFNLLLDIDPQYSYAFLNRGLAFYYAQRYHLAEQDFLQFYQRNKSDPYAVLWLYWNDLKRNPKTAKDLLQQRVEMLDDSLWGTTLAQYFLGKYSVNQLQELVAQFAKGEPSKYAEVLTETYFYLAKQQLNLSQMEQAKLLFKWAIANHIYNFVEYRFALFELMKLNQSNK</sequence>
<evidence type="ECO:0000256" key="5">
    <source>
        <dbReference type="ARBA" id="ARBA00023136"/>
    </source>
</evidence>
<dbReference type="Proteomes" id="UP000190023">
    <property type="component" value="Unassembled WGS sequence"/>
</dbReference>
<evidence type="ECO:0000256" key="7">
    <source>
        <dbReference type="ARBA" id="ARBA00023288"/>
    </source>
</evidence>
<keyword evidence="5 8" id="KW-0472">Membrane</keyword>
<dbReference type="EMBL" id="MUYB01000017">
    <property type="protein sequence ID" value="OOS04693.1"/>
    <property type="molecule type" value="Genomic_DNA"/>
</dbReference>
<dbReference type="GO" id="GO:0005886">
    <property type="term" value="C:plasma membrane"/>
    <property type="evidence" value="ECO:0007669"/>
    <property type="project" value="UniProtKB-SubCell"/>
</dbReference>
<reference evidence="10 11" key="1">
    <citation type="submission" date="2017-02" db="EMBL/GenBank/DDBJ databases">
        <title>Draft genome sequence of Haemophilus felis CCUG 31170 type strain.</title>
        <authorList>
            <person name="Engstrom-Jakobsson H."/>
            <person name="Salva-Serra F."/>
            <person name="Thorell K."/>
            <person name="Gonzales-Siles L."/>
            <person name="Karlsson R."/>
            <person name="Boulund F."/>
            <person name="Engstrand L."/>
            <person name="Kristiansson E."/>
            <person name="Moore E."/>
        </authorList>
    </citation>
    <scope>NUCLEOTIDE SEQUENCE [LARGE SCALE GENOMIC DNA]</scope>
    <source>
        <strain evidence="10 11">CCUG 31170</strain>
    </source>
</reference>
<dbReference type="PANTHER" id="PTHR44858">
    <property type="entry name" value="TETRATRICOPEPTIDE REPEAT PROTEIN 6"/>
    <property type="match status" value="1"/>
</dbReference>
<dbReference type="PANTHER" id="PTHR44858:SF1">
    <property type="entry name" value="UDP-N-ACETYLGLUCOSAMINE--PEPTIDE N-ACETYLGLUCOSAMINYLTRANSFERASE SPINDLY-RELATED"/>
    <property type="match status" value="1"/>
</dbReference>
<dbReference type="PIRSF" id="PIRSF004654">
    <property type="entry name" value="NlpI"/>
    <property type="match status" value="1"/>
</dbReference>
<comment type="subcellular location">
    <subcellularLocation>
        <location evidence="8">Cell membrane</location>
    </subcellularLocation>
</comment>
<evidence type="ECO:0000256" key="2">
    <source>
        <dbReference type="ARBA" id="ARBA00022729"/>
    </source>
</evidence>
<dbReference type="STRING" id="123822.B0188_04755"/>
<dbReference type="GO" id="GO:0009279">
    <property type="term" value="C:cell outer membrane"/>
    <property type="evidence" value="ECO:0007669"/>
    <property type="project" value="TreeGrafter"/>
</dbReference>
<dbReference type="PROSITE" id="PS50005">
    <property type="entry name" value="TPR"/>
    <property type="match status" value="2"/>
</dbReference>
<name>A0A1T0B3B9_9PAST</name>
<dbReference type="SUPFAM" id="SSF48452">
    <property type="entry name" value="TPR-like"/>
    <property type="match status" value="1"/>
</dbReference>
<evidence type="ECO:0000256" key="1">
    <source>
        <dbReference type="ARBA" id="ARBA00022475"/>
    </source>
</evidence>
<evidence type="ECO:0000256" key="8">
    <source>
        <dbReference type="PIRNR" id="PIRNR004654"/>
    </source>
</evidence>
<comment type="caution">
    <text evidence="10">The sequence shown here is derived from an EMBL/GenBank/DDBJ whole genome shotgun (WGS) entry which is preliminary data.</text>
</comment>
<dbReference type="InterPro" id="IPR050498">
    <property type="entry name" value="Ycf3"/>
</dbReference>
<dbReference type="Gene3D" id="1.25.40.10">
    <property type="entry name" value="Tetratricopeptide repeat domain"/>
    <property type="match status" value="1"/>
</dbReference>
<proteinExistence type="predicted"/>
<dbReference type="OrthoDB" id="509324at2"/>
<keyword evidence="1 8" id="KW-1003">Cell membrane</keyword>
<comment type="function">
    <text evidence="8">May be involved in cell division.</text>
</comment>
<keyword evidence="4 9" id="KW-0802">TPR repeat</keyword>
<evidence type="ECO:0000256" key="6">
    <source>
        <dbReference type="ARBA" id="ARBA00023139"/>
    </source>
</evidence>
<keyword evidence="3" id="KW-0677">Repeat</keyword>
<evidence type="ECO:0000256" key="4">
    <source>
        <dbReference type="ARBA" id="ARBA00022803"/>
    </source>
</evidence>
<keyword evidence="11" id="KW-1185">Reference proteome</keyword>
<dbReference type="InterPro" id="IPR023605">
    <property type="entry name" value="Lipoprotein_NlpI"/>
</dbReference>
<dbReference type="InterPro" id="IPR011990">
    <property type="entry name" value="TPR-like_helical_dom_sf"/>
</dbReference>
<dbReference type="GO" id="GO:0046813">
    <property type="term" value="P:receptor-mediated virion attachment to host cell"/>
    <property type="evidence" value="ECO:0007669"/>
    <property type="project" value="TreeGrafter"/>
</dbReference>
<evidence type="ECO:0000313" key="11">
    <source>
        <dbReference type="Proteomes" id="UP000190023"/>
    </source>
</evidence>
<evidence type="ECO:0000256" key="3">
    <source>
        <dbReference type="ARBA" id="ARBA00022737"/>
    </source>
</evidence>
<comment type="subunit">
    <text evidence="8">Homodimer.</text>
</comment>
<dbReference type="PROSITE" id="PS51257">
    <property type="entry name" value="PROKAR_LIPOPROTEIN"/>
    <property type="match status" value="1"/>
</dbReference>
<dbReference type="AlphaFoldDB" id="A0A1T0B3B9"/>
<dbReference type="InterPro" id="IPR019734">
    <property type="entry name" value="TPR_rpt"/>
</dbReference>
<dbReference type="SMART" id="SM00028">
    <property type="entry name" value="TPR"/>
    <property type="match status" value="4"/>
</dbReference>
<accession>A0A1T0B3B9</accession>
<gene>
    <name evidence="10" type="ORF">B0188_04755</name>
</gene>
<keyword evidence="6" id="KW-0564">Palmitate</keyword>
<dbReference type="NCBIfam" id="NF008391">
    <property type="entry name" value="PRK11189.1"/>
    <property type="match status" value="1"/>
</dbReference>
<evidence type="ECO:0000256" key="9">
    <source>
        <dbReference type="PROSITE-ProRule" id="PRU00339"/>
    </source>
</evidence>
<keyword evidence="7 10" id="KW-0449">Lipoprotein</keyword>
<feature type="repeat" description="TPR" evidence="9">
    <location>
        <begin position="67"/>
        <end position="100"/>
    </location>
</feature>
<keyword evidence="2" id="KW-0732">Signal</keyword>
<evidence type="ECO:0000313" key="10">
    <source>
        <dbReference type="EMBL" id="OOS04693.1"/>
    </source>
</evidence>
<feature type="repeat" description="TPR" evidence="9">
    <location>
        <begin position="101"/>
        <end position="134"/>
    </location>
</feature>
<protein>
    <recommendedName>
        <fullName evidence="8">Lipoprotein NlpI</fullName>
    </recommendedName>
</protein>
<organism evidence="10 11">
    <name type="scientific">[Haemophilus] felis</name>
    <dbReference type="NCBI Taxonomy" id="123822"/>
    <lineage>
        <taxon>Bacteria</taxon>
        <taxon>Pseudomonadati</taxon>
        <taxon>Pseudomonadota</taxon>
        <taxon>Gammaproteobacteria</taxon>
        <taxon>Pasteurellales</taxon>
        <taxon>Pasteurellaceae</taxon>
    </lineage>
</organism>